<proteinExistence type="predicted"/>
<organism evidence="1 2">
    <name type="scientific">Crocosphaera chwakensis CCY0110</name>
    <dbReference type="NCBI Taxonomy" id="391612"/>
    <lineage>
        <taxon>Bacteria</taxon>
        <taxon>Bacillati</taxon>
        <taxon>Cyanobacteriota</taxon>
        <taxon>Cyanophyceae</taxon>
        <taxon>Oscillatoriophycideae</taxon>
        <taxon>Chroococcales</taxon>
        <taxon>Aphanothecaceae</taxon>
        <taxon>Crocosphaera</taxon>
        <taxon>Crocosphaera chwakensis</taxon>
    </lineage>
</organism>
<dbReference type="AlphaFoldDB" id="A3IW18"/>
<evidence type="ECO:0000313" key="1">
    <source>
        <dbReference type="EMBL" id="EAZ89329.1"/>
    </source>
</evidence>
<accession>A3IW18</accession>
<name>A3IW18_9CHRO</name>
<reference evidence="1 2" key="1">
    <citation type="submission" date="2007-03" db="EMBL/GenBank/DDBJ databases">
        <authorList>
            <person name="Stal L."/>
            <person name="Ferriera S."/>
            <person name="Johnson J."/>
            <person name="Kravitz S."/>
            <person name="Beeson K."/>
            <person name="Sutton G."/>
            <person name="Rogers Y.-H."/>
            <person name="Friedman R."/>
            <person name="Frazier M."/>
            <person name="Venter J.C."/>
        </authorList>
    </citation>
    <scope>NUCLEOTIDE SEQUENCE [LARGE SCALE GENOMIC DNA]</scope>
    <source>
        <strain evidence="1 2">CCY0110</strain>
    </source>
</reference>
<dbReference type="Proteomes" id="UP000003781">
    <property type="component" value="Unassembled WGS sequence"/>
</dbReference>
<comment type="caution">
    <text evidence="1">The sequence shown here is derived from an EMBL/GenBank/DDBJ whole genome shotgun (WGS) entry which is preliminary data.</text>
</comment>
<protein>
    <submittedName>
        <fullName evidence="1">Uncharacterized protein</fullName>
    </submittedName>
</protein>
<evidence type="ECO:0000313" key="2">
    <source>
        <dbReference type="Proteomes" id="UP000003781"/>
    </source>
</evidence>
<gene>
    <name evidence="1" type="ORF">CY0110_20505</name>
</gene>
<dbReference type="EMBL" id="AAXW01000047">
    <property type="protein sequence ID" value="EAZ89329.1"/>
    <property type="molecule type" value="Genomic_DNA"/>
</dbReference>
<keyword evidence="2" id="KW-1185">Reference proteome</keyword>
<sequence>MLINLEPMTPKNPYFEEEYLGRAEELIPSLCTIK</sequence>